<evidence type="ECO:0000313" key="2">
    <source>
        <dbReference type="EMBL" id="CAH1731640.1"/>
    </source>
</evidence>
<name>A0A9P0NPM5_APHGO</name>
<feature type="region of interest" description="Disordered" evidence="1">
    <location>
        <begin position="79"/>
        <end position="114"/>
    </location>
</feature>
<protein>
    <submittedName>
        <fullName evidence="2">Uncharacterized protein</fullName>
    </submittedName>
</protein>
<reference evidence="2" key="2">
    <citation type="submission" date="2022-10" db="EMBL/GenBank/DDBJ databases">
        <authorList>
            <consortium name="ENA_rothamsted_submissions"/>
            <consortium name="culmorum"/>
            <person name="King R."/>
        </authorList>
    </citation>
    <scope>NUCLEOTIDE SEQUENCE</scope>
</reference>
<sequence length="144" mass="15300">MARKNYGHRHRRRRRCTALLSSSRRGVETIRRLFASSLFPTPLASLSPPVQHYSVHGPGPAADTTHRCYARASSLAHLAAPSPPTSIGPRRRSFTAAAATVQSIPPPVVSSSTPSSLYGMGPGARARSLVCVLGDFRGEGKGKG</sequence>
<keyword evidence="3" id="KW-1185">Reference proteome</keyword>
<evidence type="ECO:0000256" key="1">
    <source>
        <dbReference type="SAM" id="MobiDB-lite"/>
    </source>
</evidence>
<evidence type="ECO:0000313" key="3">
    <source>
        <dbReference type="Proteomes" id="UP001154329"/>
    </source>
</evidence>
<dbReference type="Proteomes" id="UP001154329">
    <property type="component" value="Chromosome 3"/>
</dbReference>
<reference evidence="2" key="1">
    <citation type="submission" date="2022-02" db="EMBL/GenBank/DDBJ databases">
        <authorList>
            <person name="King R."/>
        </authorList>
    </citation>
    <scope>NUCLEOTIDE SEQUENCE</scope>
</reference>
<proteinExistence type="predicted"/>
<dbReference type="EMBL" id="OU899036">
    <property type="protein sequence ID" value="CAH1731640.1"/>
    <property type="molecule type" value="Genomic_DNA"/>
</dbReference>
<organism evidence="2 3">
    <name type="scientific">Aphis gossypii</name>
    <name type="common">Cotton aphid</name>
    <dbReference type="NCBI Taxonomy" id="80765"/>
    <lineage>
        <taxon>Eukaryota</taxon>
        <taxon>Metazoa</taxon>
        <taxon>Ecdysozoa</taxon>
        <taxon>Arthropoda</taxon>
        <taxon>Hexapoda</taxon>
        <taxon>Insecta</taxon>
        <taxon>Pterygota</taxon>
        <taxon>Neoptera</taxon>
        <taxon>Paraneoptera</taxon>
        <taxon>Hemiptera</taxon>
        <taxon>Sternorrhyncha</taxon>
        <taxon>Aphidomorpha</taxon>
        <taxon>Aphidoidea</taxon>
        <taxon>Aphididae</taxon>
        <taxon>Aphidini</taxon>
        <taxon>Aphis</taxon>
        <taxon>Aphis</taxon>
    </lineage>
</organism>
<gene>
    <name evidence="2" type="ORF">APHIGO_LOCUS8312</name>
</gene>
<dbReference type="AlphaFoldDB" id="A0A9P0NPM5"/>
<accession>A0A9P0NPM5</accession>